<evidence type="ECO:0000313" key="2">
    <source>
        <dbReference type="Proteomes" id="UP000177925"/>
    </source>
</evidence>
<dbReference type="EMBL" id="MFSS01000052">
    <property type="protein sequence ID" value="OGI43507.1"/>
    <property type="molecule type" value="Genomic_DNA"/>
</dbReference>
<gene>
    <name evidence="1" type="ORF">A2150_04480</name>
</gene>
<evidence type="ECO:0000313" key="1">
    <source>
        <dbReference type="EMBL" id="OGI43507.1"/>
    </source>
</evidence>
<dbReference type="PROSITE" id="PS51257">
    <property type="entry name" value="PROKAR_LIPOPROTEIN"/>
    <property type="match status" value="1"/>
</dbReference>
<comment type="caution">
    <text evidence="1">The sequence shown here is derived from an EMBL/GenBank/DDBJ whole genome shotgun (WGS) entry which is preliminary data.</text>
</comment>
<protein>
    <submittedName>
        <fullName evidence="1">Uncharacterized protein</fullName>
    </submittedName>
</protein>
<dbReference type="Proteomes" id="UP000177925">
    <property type="component" value="Unassembled WGS sequence"/>
</dbReference>
<organism evidence="1 2">
    <name type="scientific">Candidatus Muproteobacteria bacterium RBG_16_64_11</name>
    <dbReference type="NCBI Taxonomy" id="1817758"/>
    <lineage>
        <taxon>Bacteria</taxon>
        <taxon>Pseudomonadati</taxon>
        <taxon>Pseudomonadota</taxon>
        <taxon>Candidatus Muproteobacteria</taxon>
    </lineage>
</organism>
<dbReference type="AlphaFoldDB" id="A0A1F6TEE5"/>
<reference evidence="1 2" key="1">
    <citation type="journal article" date="2016" name="Nat. Commun.">
        <title>Thousands of microbial genomes shed light on interconnected biogeochemical processes in an aquifer system.</title>
        <authorList>
            <person name="Anantharaman K."/>
            <person name="Brown C.T."/>
            <person name="Hug L.A."/>
            <person name="Sharon I."/>
            <person name="Castelle C.J."/>
            <person name="Probst A.J."/>
            <person name="Thomas B.C."/>
            <person name="Singh A."/>
            <person name="Wilkins M.J."/>
            <person name="Karaoz U."/>
            <person name="Brodie E.L."/>
            <person name="Williams K.H."/>
            <person name="Hubbard S.S."/>
            <person name="Banfield J.F."/>
        </authorList>
    </citation>
    <scope>NUCLEOTIDE SEQUENCE [LARGE SCALE GENOMIC DNA]</scope>
</reference>
<name>A0A1F6TEE5_9PROT</name>
<proteinExistence type="predicted"/>
<sequence>MRIINMPIVRIAGLLLLVLLSACASTARFEQMMDGYLGVPIADLQRVFGYNYIERKLTDGHRVYTWAWQEKGVFPGYETPTTIQTFTSDKGQHVIVIPGTYFPQTPYETNCEFSFIVDASDKVVSWRAHGNGCAGFYGPGKVLGPGGKPEP</sequence>
<accession>A0A1F6TEE5</accession>